<sequence length="197" mass="22152">GQALFLLRVHERGQIDHAAPGRLQLPRARHGGDAIHRRRGRPRRARRHRLAHRAEGIGHPVRRGHRPPRAGRGAARRYAALLRAGGRGPVPDAGPGARAGRVVRRGARPRPRLRPAHRFPGPAFRGQRRAARAGGRLDRSEGDLRLRAQGDDESPHRWGWKPRAGGRADRDRRQRSLHGRVPPPFPRARRARPPRNL</sequence>
<feature type="compositionally biased region" description="Basic residues" evidence="1">
    <location>
        <begin position="187"/>
        <end position="197"/>
    </location>
</feature>
<name>A0A6J4S0T8_9SPHN</name>
<keyword evidence="2" id="KW-0418">Kinase</keyword>
<feature type="non-terminal residue" evidence="2">
    <location>
        <position position="1"/>
    </location>
</feature>
<dbReference type="AlphaFoldDB" id="A0A6J4S0T8"/>
<dbReference type="GO" id="GO:0004797">
    <property type="term" value="F:thymidine kinase activity"/>
    <property type="evidence" value="ECO:0007669"/>
    <property type="project" value="UniProtKB-EC"/>
</dbReference>
<evidence type="ECO:0000313" key="2">
    <source>
        <dbReference type="EMBL" id="CAA9482386.1"/>
    </source>
</evidence>
<feature type="compositionally biased region" description="Basic and acidic residues" evidence="1">
    <location>
        <begin position="135"/>
        <end position="156"/>
    </location>
</feature>
<reference evidence="2" key="1">
    <citation type="submission" date="2020-02" db="EMBL/GenBank/DDBJ databases">
        <authorList>
            <person name="Meier V. D."/>
        </authorList>
    </citation>
    <scope>NUCLEOTIDE SEQUENCE</scope>
    <source>
        <strain evidence="2">AVDCRST_MAG39</strain>
    </source>
</reference>
<feature type="compositionally biased region" description="Low complexity" evidence="1">
    <location>
        <begin position="85"/>
        <end position="100"/>
    </location>
</feature>
<organism evidence="2">
    <name type="scientific">uncultured Sphingomonadaceae bacterium</name>
    <dbReference type="NCBI Taxonomy" id="169976"/>
    <lineage>
        <taxon>Bacteria</taxon>
        <taxon>Pseudomonadati</taxon>
        <taxon>Pseudomonadota</taxon>
        <taxon>Alphaproteobacteria</taxon>
        <taxon>Sphingomonadales</taxon>
        <taxon>Sphingomonadaceae</taxon>
        <taxon>environmental samples</taxon>
    </lineage>
</organism>
<feature type="non-terminal residue" evidence="2">
    <location>
        <position position="197"/>
    </location>
</feature>
<evidence type="ECO:0000256" key="1">
    <source>
        <dbReference type="SAM" id="MobiDB-lite"/>
    </source>
</evidence>
<feature type="region of interest" description="Disordered" evidence="1">
    <location>
        <begin position="85"/>
        <end position="197"/>
    </location>
</feature>
<gene>
    <name evidence="2" type="ORF">AVDCRST_MAG39-348</name>
</gene>
<feature type="compositionally biased region" description="Basic residues" evidence="1">
    <location>
        <begin position="101"/>
        <end position="117"/>
    </location>
</feature>
<keyword evidence="2" id="KW-0808">Transferase</keyword>
<dbReference type="EMBL" id="CADCVW010000012">
    <property type="protein sequence ID" value="CAA9482386.1"/>
    <property type="molecule type" value="Genomic_DNA"/>
</dbReference>
<dbReference type="EC" id="2.7.1.21" evidence="2"/>
<proteinExistence type="predicted"/>
<protein>
    <submittedName>
        <fullName evidence="2">Thymidine kinase</fullName>
        <ecNumber evidence="2">2.7.1.21</ecNumber>
    </submittedName>
</protein>
<accession>A0A6J4S0T8</accession>